<comment type="subcellular location">
    <subcellularLocation>
        <location evidence="1">Secreted</location>
    </subcellularLocation>
</comment>
<evidence type="ECO:0000256" key="6">
    <source>
        <dbReference type="SAM" id="MobiDB-lite"/>
    </source>
</evidence>
<feature type="region of interest" description="Disordered" evidence="6">
    <location>
        <begin position="22"/>
        <end position="85"/>
    </location>
</feature>
<evidence type="ECO:0000256" key="2">
    <source>
        <dbReference type="ARBA" id="ARBA00022525"/>
    </source>
</evidence>
<reference evidence="8" key="1">
    <citation type="submission" date="2012-12" db="EMBL/GenBank/DDBJ databases">
        <title>Identification and characterization of a phenylalanine ammonia-lyase gene family in Isatis indigotica Fort.</title>
        <authorList>
            <person name="Liu Q."/>
            <person name="Chen J."/>
            <person name="Zhou X."/>
            <person name="Di P."/>
            <person name="Xiao Y."/>
            <person name="Xuan H."/>
            <person name="Zhang L."/>
            <person name="Chen W."/>
        </authorList>
    </citation>
    <scope>NUCLEOTIDE SEQUENCE</scope>
    <source>
        <tissue evidence="8">Salivary gland</tissue>
    </source>
</reference>
<name>A0A0K8RIX6_IXORI</name>
<dbReference type="InterPro" id="IPR021971">
    <property type="entry name" value="Salp15"/>
</dbReference>
<keyword evidence="4" id="KW-0325">Glycoprotein</keyword>
<evidence type="ECO:0000256" key="7">
    <source>
        <dbReference type="SAM" id="SignalP"/>
    </source>
</evidence>
<comment type="similarity">
    <text evidence="5">Belongs to the salp15 family.</text>
</comment>
<keyword evidence="3 7" id="KW-0732">Signal</keyword>
<accession>A0A0K8RIX6</accession>
<evidence type="ECO:0000256" key="3">
    <source>
        <dbReference type="ARBA" id="ARBA00022729"/>
    </source>
</evidence>
<evidence type="ECO:0000256" key="5">
    <source>
        <dbReference type="ARBA" id="ARBA00034321"/>
    </source>
</evidence>
<sequence length="165" mass="17513">MFKLKFFTLFVLAGLCFGSGNGEGEGHSPGEAETAEGGDTSADQGNNEKKPEESADDGKSKAGEEATAGKAGGNKAGHKLPNFIGTEEDKNDYVKRLLSTCSTKYNIPKINEYNISFPTCTFTCLSSTAFISSVNERIPKGMICNENNITCLDEGPCPSLPVPNC</sequence>
<evidence type="ECO:0000256" key="1">
    <source>
        <dbReference type="ARBA" id="ARBA00004613"/>
    </source>
</evidence>
<dbReference type="EMBL" id="GADI01003339">
    <property type="protein sequence ID" value="JAA70469.1"/>
    <property type="molecule type" value="mRNA"/>
</dbReference>
<evidence type="ECO:0000313" key="8">
    <source>
        <dbReference type="EMBL" id="JAA70469.1"/>
    </source>
</evidence>
<protein>
    <submittedName>
        <fullName evidence="8">Putative ixodes 8-cys protein</fullName>
    </submittedName>
</protein>
<feature type="compositionally biased region" description="Basic and acidic residues" evidence="6">
    <location>
        <begin position="46"/>
        <end position="64"/>
    </location>
</feature>
<keyword evidence="2" id="KW-0964">Secreted</keyword>
<evidence type="ECO:0000256" key="4">
    <source>
        <dbReference type="ARBA" id="ARBA00023180"/>
    </source>
</evidence>
<dbReference type="Pfam" id="PF12115">
    <property type="entry name" value="Salp15"/>
    <property type="match status" value="1"/>
</dbReference>
<organism evidence="8">
    <name type="scientific">Ixodes ricinus</name>
    <name type="common">Common tick</name>
    <name type="synonym">Acarus ricinus</name>
    <dbReference type="NCBI Taxonomy" id="34613"/>
    <lineage>
        <taxon>Eukaryota</taxon>
        <taxon>Metazoa</taxon>
        <taxon>Ecdysozoa</taxon>
        <taxon>Arthropoda</taxon>
        <taxon>Chelicerata</taxon>
        <taxon>Arachnida</taxon>
        <taxon>Acari</taxon>
        <taxon>Parasitiformes</taxon>
        <taxon>Ixodida</taxon>
        <taxon>Ixodoidea</taxon>
        <taxon>Ixodidae</taxon>
        <taxon>Ixodinae</taxon>
        <taxon>Ixodes</taxon>
    </lineage>
</organism>
<feature type="chain" id="PRO_5005517834" evidence="7">
    <location>
        <begin position="19"/>
        <end position="165"/>
    </location>
</feature>
<dbReference type="AlphaFoldDB" id="A0A0K8RIX6"/>
<dbReference type="GO" id="GO:0005576">
    <property type="term" value="C:extracellular region"/>
    <property type="evidence" value="ECO:0007669"/>
    <property type="project" value="UniProtKB-SubCell"/>
</dbReference>
<feature type="signal peptide" evidence="7">
    <location>
        <begin position="1"/>
        <end position="18"/>
    </location>
</feature>
<proteinExistence type="evidence at transcript level"/>